<gene>
    <name evidence="3" type="ORF">NEMVEDRAFT_v1g95047</name>
</gene>
<comment type="similarity">
    <text evidence="1">Belongs to the SPT20 family.</text>
</comment>
<dbReference type="EMBL" id="DS469544">
    <property type="protein sequence ID" value="EDO44494.1"/>
    <property type="molecule type" value="Genomic_DNA"/>
</dbReference>
<accession>A7RVR1</accession>
<dbReference type="InterPro" id="IPR021950">
    <property type="entry name" value="Spt20"/>
</dbReference>
<proteinExistence type="inferred from homology"/>
<name>A7RVR1_NEMVE</name>
<dbReference type="InParanoid" id="A7RVR1"/>
<dbReference type="HOGENOM" id="CLU_020200_0_0_1"/>
<evidence type="ECO:0000259" key="2">
    <source>
        <dbReference type="Pfam" id="PF12090"/>
    </source>
</evidence>
<evidence type="ECO:0000313" key="3">
    <source>
        <dbReference type="EMBL" id="EDO44494.1"/>
    </source>
</evidence>
<dbReference type="Pfam" id="PF12090">
    <property type="entry name" value="Spt20_SEP"/>
    <property type="match status" value="1"/>
</dbReference>
<dbReference type="eggNOG" id="ENOG502QS30">
    <property type="taxonomic scope" value="Eukaryota"/>
</dbReference>
<feature type="domain" description="Spt20-like SEP" evidence="2">
    <location>
        <begin position="10"/>
        <end position="160"/>
    </location>
</feature>
<organism evidence="3 4">
    <name type="scientific">Nematostella vectensis</name>
    <name type="common">Starlet sea anemone</name>
    <dbReference type="NCBI Taxonomy" id="45351"/>
    <lineage>
        <taxon>Eukaryota</taxon>
        <taxon>Metazoa</taxon>
        <taxon>Cnidaria</taxon>
        <taxon>Anthozoa</taxon>
        <taxon>Hexacorallia</taxon>
        <taxon>Actiniaria</taxon>
        <taxon>Edwardsiidae</taxon>
        <taxon>Nematostella</taxon>
    </lineage>
</organism>
<dbReference type="PhylomeDB" id="A7RVR1"/>
<feature type="non-terminal residue" evidence="3">
    <location>
        <position position="1"/>
    </location>
</feature>
<dbReference type="PANTHER" id="PTHR13526">
    <property type="entry name" value="TRANSCRIPTION FACTOR SPT20 HOMOLOG"/>
    <property type="match status" value="1"/>
</dbReference>
<dbReference type="InterPro" id="IPR046468">
    <property type="entry name" value="Spt20-like_SEP"/>
</dbReference>
<protein>
    <recommendedName>
        <fullName evidence="2">Spt20-like SEP domain-containing protein</fullName>
    </recommendedName>
</protein>
<keyword evidence="4" id="KW-1185">Reference proteome</keyword>
<feature type="non-terminal residue" evidence="3">
    <location>
        <position position="286"/>
    </location>
</feature>
<dbReference type="AlphaFoldDB" id="A7RVR1"/>
<dbReference type="GO" id="GO:0000124">
    <property type="term" value="C:SAGA complex"/>
    <property type="evidence" value="ECO:0007669"/>
    <property type="project" value="InterPro"/>
</dbReference>
<reference evidence="3 4" key="1">
    <citation type="journal article" date="2007" name="Science">
        <title>Sea anemone genome reveals ancestral eumetazoan gene repertoire and genomic organization.</title>
        <authorList>
            <person name="Putnam N.H."/>
            <person name="Srivastava M."/>
            <person name="Hellsten U."/>
            <person name="Dirks B."/>
            <person name="Chapman J."/>
            <person name="Salamov A."/>
            <person name="Terry A."/>
            <person name="Shapiro H."/>
            <person name="Lindquist E."/>
            <person name="Kapitonov V.V."/>
            <person name="Jurka J."/>
            <person name="Genikhovich G."/>
            <person name="Grigoriev I.V."/>
            <person name="Lucas S.M."/>
            <person name="Steele R.E."/>
            <person name="Finnerty J.R."/>
            <person name="Technau U."/>
            <person name="Martindale M.Q."/>
            <person name="Rokhsar D.S."/>
        </authorList>
    </citation>
    <scope>NUCLEOTIDE SEQUENCE [LARGE SCALE GENOMIC DNA]</scope>
    <source>
        <strain evidence="4">CH2 X CH6</strain>
    </source>
</reference>
<dbReference type="GO" id="GO:0003712">
    <property type="term" value="F:transcription coregulator activity"/>
    <property type="evidence" value="ECO:0007669"/>
    <property type="project" value="InterPro"/>
</dbReference>
<dbReference type="Proteomes" id="UP000001593">
    <property type="component" value="Unassembled WGS sequence"/>
</dbReference>
<dbReference type="STRING" id="45351.A7RVR1"/>
<evidence type="ECO:0000256" key="1">
    <source>
        <dbReference type="ARBA" id="ARBA00009112"/>
    </source>
</evidence>
<sequence>HLLEKVVLQDNLSTLVVNLYPNNEGYSLMLKGKNGSESETIKLPYEETQFLDYLDAQELPPILVDLLERSQANIFYSGCVIVEVRDYRQNLSSSSYDTKYVLLRPTYQSLVCDVNNLTSDPSWSVDDKLALEAQLLLATEGPLCLNPNPEVGLVANQLQFNLKKFNTPALKSKLRSNSHAFQTRALLASSGPTPSSLKLMDFLGRYKKPHPPVNLPNLTVTPKFQVDLYAKMIERPKITSDNSPETVQEITLEGEKTNNRNYYCKVTIRRRPTDLQYLGELYLEED</sequence>
<dbReference type="PANTHER" id="PTHR13526:SF8">
    <property type="entry name" value="TRANSCRIPTION FACTOR SPT20 HOMOLOG"/>
    <property type="match status" value="1"/>
</dbReference>
<dbReference type="OMA" id="CDSERIW"/>
<evidence type="ECO:0000313" key="4">
    <source>
        <dbReference type="Proteomes" id="UP000001593"/>
    </source>
</evidence>